<dbReference type="InterPro" id="IPR000086">
    <property type="entry name" value="NUDIX_hydrolase_dom"/>
</dbReference>
<name>A0A554SQ47_9ACTN</name>
<dbReference type="EMBL" id="VLNT01000001">
    <property type="protein sequence ID" value="TSD68480.1"/>
    <property type="molecule type" value="Genomic_DNA"/>
</dbReference>
<dbReference type="OrthoDB" id="954553at2"/>
<dbReference type="AlphaFoldDB" id="A0A554SQ47"/>
<protein>
    <submittedName>
        <fullName evidence="3">NUDIX domain-containing protein</fullName>
    </submittedName>
</protein>
<evidence type="ECO:0000256" key="1">
    <source>
        <dbReference type="ARBA" id="ARBA00022801"/>
    </source>
</evidence>
<dbReference type="Gene3D" id="3.90.79.10">
    <property type="entry name" value="Nucleoside Triphosphate Pyrophosphohydrolase"/>
    <property type="match status" value="1"/>
</dbReference>
<dbReference type="PANTHER" id="PTHR21340:SF7">
    <property type="entry name" value="NUDIX HYDROLASE DOMAIN-CONTAINING PROTEIN"/>
    <property type="match status" value="1"/>
</dbReference>
<dbReference type="Pfam" id="PF00293">
    <property type="entry name" value="NUDIX"/>
    <property type="match status" value="1"/>
</dbReference>
<feature type="domain" description="Nudix hydrolase" evidence="2">
    <location>
        <begin position="1"/>
        <end position="149"/>
    </location>
</feature>
<evidence type="ECO:0000313" key="3">
    <source>
        <dbReference type="EMBL" id="TSD68480.1"/>
    </source>
</evidence>
<keyword evidence="1" id="KW-0378">Hydrolase</keyword>
<dbReference type="InterPro" id="IPR020084">
    <property type="entry name" value="NUDIX_hydrolase_CS"/>
</dbReference>
<dbReference type="RefSeq" id="WP_143911421.1">
    <property type="nucleotide sequence ID" value="NZ_VLNT01000001.1"/>
</dbReference>
<dbReference type="InterPro" id="IPR051325">
    <property type="entry name" value="Nudix_hydrolase_domain"/>
</dbReference>
<comment type="caution">
    <text evidence="3">The sequence shown here is derived from an EMBL/GenBank/DDBJ whole genome shotgun (WGS) entry which is preliminary data.</text>
</comment>
<sequence length="153" mass="17073">MTVESAGLLLYRRRADIAEILLGHMGGPFWSRKDAGAWSIPKGEIESDEEPLACALREFTEELGLPAPDGPYISLGTIRQSRKIVHAWTVEHDLDPATINPGTFTMVWPPRSGQEQDFPEVDRVAWFSPAEAGERIVAGQRELLDRWAQSVPH</sequence>
<dbReference type="SUPFAM" id="SSF55811">
    <property type="entry name" value="Nudix"/>
    <property type="match status" value="1"/>
</dbReference>
<organism evidence="3 4">
    <name type="scientific">Aeromicrobium piscarium</name>
    <dbReference type="NCBI Taxonomy" id="2590901"/>
    <lineage>
        <taxon>Bacteria</taxon>
        <taxon>Bacillati</taxon>
        <taxon>Actinomycetota</taxon>
        <taxon>Actinomycetes</taxon>
        <taxon>Propionibacteriales</taxon>
        <taxon>Nocardioidaceae</taxon>
        <taxon>Aeromicrobium</taxon>
    </lineage>
</organism>
<accession>A0A554SQ47</accession>
<dbReference type="GO" id="GO:0004081">
    <property type="term" value="F:bis(5'-nucleosyl)-tetraphosphatase (asymmetrical) activity"/>
    <property type="evidence" value="ECO:0007669"/>
    <property type="project" value="TreeGrafter"/>
</dbReference>
<gene>
    <name evidence="3" type="ORF">FNM00_02505</name>
</gene>
<keyword evidence="4" id="KW-1185">Reference proteome</keyword>
<dbReference type="PANTHER" id="PTHR21340">
    <property type="entry name" value="DIADENOSINE 5,5-P1,P4-TETRAPHOSPHATE PYROPHOSPHOHYDROLASE MUTT"/>
    <property type="match status" value="1"/>
</dbReference>
<dbReference type="Proteomes" id="UP000316988">
    <property type="component" value="Unassembled WGS sequence"/>
</dbReference>
<dbReference type="GO" id="GO:0006167">
    <property type="term" value="P:AMP biosynthetic process"/>
    <property type="evidence" value="ECO:0007669"/>
    <property type="project" value="TreeGrafter"/>
</dbReference>
<proteinExistence type="predicted"/>
<dbReference type="PROSITE" id="PS51462">
    <property type="entry name" value="NUDIX"/>
    <property type="match status" value="1"/>
</dbReference>
<evidence type="ECO:0000259" key="2">
    <source>
        <dbReference type="PROSITE" id="PS51462"/>
    </source>
</evidence>
<dbReference type="GO" id="GO:0006754">
    <property type="term" value="P:ATP biosynthetic process"/>
    <property type="evidence" value="ECO:0007669"/>
    <property type="project" value="TreeGrafter"/>
</dbReference>
<dbReference type="CDD" id="cd04662">
    <property type="entry name" value="NUDIX_Hydrolase"/>
    <property type="match status" value="1"/>
</dbReference>
<dbReference type="InterPro" id="IPR015797">
    <property type="entry name" value="NUDIX_hydrolase-like_dom_sf"/>
</dbReference>
<reference evidence="3 4" key="1">
    <citation type="submission" date="2019-07" db="EMBL/GenBank/DDBJ databases">
        <authorList>
            <person name="Zhao L.H."/>
        </authorList>
    </citation>
    <scope>NUCLEOTIDE SEQUENCE [LARGE SCALE GENOMIC DNA]</scope>
    <source>
        <strain evidence="3 4">Co35</strain>
    </source>
</reference>
<dbReference type="PROSITE" id="PS00893">
    <property type="entry name" value="NUDIX_BOX"/>
    <property type="match status" value="1"/>
</dbReference>
<evidence type="ECO:0000313" key="4">
    <source>
        <dbReference type="Proteomes" id="UP000316988"/>
    </source>
</evidence>